<name>H0US32_9BACT</name>
<dbReference type="InterPro" id="IPR036390">
    <property type="entry name" value="WH_DNA-bd_sf"/>
</dbReference>
<keyword evidence="2" id="KW-1185">Reference proteome</keyword>
<gene>
    <name evidence="1" type="ORF">TheveDRAFT_0991</name>
</gene>
<evidence type="ECO:0008006" key="3">
    <source>
        <dbReference type="Google" id="ProtNLM"/>
    </source>
</evidence>
<dbReference type="HOGENOM" id="CLU_095708_0_0_0"/>
<dbReference type="Gene3D" id="3.10.129.10">
    <property type="entry name" value="Hotdog Thioesterase"/>
    <property type="match status" value="1"/>
</dbReference>
<dbReference type="STRING" id="926567.TheveDRAFT_0991"/>
<reference evidence="1 2" key="1">
    <citation type="submission" date="2011-10" db="EMBL/GenBank/DDBJ databases">
        <title>The Noncontiguous Finished genome of Thermanaerovibrio velox DSM 12556.</title>
        <authorList>
            <consortium name="US DOE Joint Genome Institute (JGI-PGF)"/>
            <person name="Lucas S."/>
            <person name="Copeland A."/>
            <person name="Lapidus A."/>
            <person name="Glavina del Rio T."/>
            <person name="Dalin E."/>
            <person name="Tice H."/>
            <person name="Bruce D."/>
            <person name="Goodwin L."/>
            <person name="Pitluck S."/>
            <person name="Peters L."/>
            <person name="Mikhailova N."/>
            <person name="Teshima H."/>
            <person name="Kyrpides N."/>
            <person name="Mavromatis K."/>
            <person name="Ivanova N."/>
            <person name="Markowitz V."/>
            <person name="Cheng J.-F."/>
            <person name="Hugenholtz P."/>
            <person name="Woyke T."/>
            <person name="Wu D."/>
            <person name="Spring S."/>
            <person name="Brambilla E.-M."/>
            <person name="Klenk H.-P."/>
            <person name="Eisen J.A."/>
        </authorList>
    </citation>
    <scope>NUCLEOTIDE SEQUENCE [LARGE SCALE GENOMIC DNA]</scope>
    <source>
        <strain evidence="1 2">DSM 12556</strain>
    </source>
</reference>
<sequence>MISTRSDHRKARHKVLMDLIKSNPLLTDEELAERLKVSVSTVRLDRVILGIPELRERMRVMAEAAGSRLRSLTRDEVVGDLLELEPDVGALSMLEATSDMAFRGTDRIWDHFIYAQASTLAMATIGAEMVIAGSARIRYRYPALVGDKLLARSKVGIHKGNKYVVSVRTRVKDREIFIGRFIVVNLDQESGL</sequence>
<organism evidence="1 2">
    <name type="scientific">Thermanaerovibrio velox DSM 12556</name>
    <dbReference type="NCBI Taxonomy" id="926567"/>
    <lineage>
        <taxon>Bacteria</taxon>
        <taxon>Thermotogati</taxon>
        <taxon>Synergistota</taxon>
        <taxon>Synergistia</taxon>
        <taxon>Synergistales</taxon>
        <taxon>Synergistaceae</taxon>
        <taxon>Thermanaerovibrio</taxon>
    </lineage>
</organism>
<dbReference type="SUPFAM" id="SSF54637">
    <property type="entry name" value="Thioesterase/thiol ester dehydrase-isomerase"/>
    <property type="match status" value="1"/>
</dbReference>
<dbReference type="RefSeq" id="WP_006583615.1">
    <property type="nucleotide sequence ID" value="NZ_CM001377.1"/>
</dbReference>
<dbReference type="AlphaFoldDB" id="H0US32"/>
<dbReference type="InterPro" id="IPR029069">
    <property type="entry name" value="HotDog_dom_sf"/>
</dbReference>
<dbReference type="InterPro" id="IPR036388">
    <property type="entry name" value="WH-like_DNA-bd_sf"/>
</dbReference>
<evidence type="ECO:0000313" key="2">
    <source>
        <dbReference type="Proteomes" id="UP000005730"/>
    </source>
</evidence>
<evidence type="ECO:0000313" key="1">
    <source>
        <dbReference type="EMBL" id="EHM10121.1"/>
    </source>
</evidence>
<protein>
    <recommendedName>
        <fullName evidence="3">Transcription factor FapR</fullName>
    </recommendedName>
</protein>
<dbReference type="eggNOG" id="COG1349">
    <property type="taxonomic scope" value="Bacteria"/>
</dbReference>
<accession>H0US32</accession>
<dbReference type="EMBL" id="CM001377">
    <property type="protein sequence ID" value="EHM10121.1"/>
    <property type="molecule type" value="Genomic_DNA"/>
</dbReference>
<dbReference type="Proteomes" id="UP000005730">
    <property type="component" value="Chromosome"/>
</dbReference>
<dbReference type="SUPFAM" id="SSF46785">
    <property type="entry name" value="Winged helix' DNA-binding domain"/>
    <property type="match status" value="1"/>
</dbReference>
<dbReference type="Gene3D" id="1.10.10.10">
    <property type="entry name" value="Winged helix-like DNA-binding domain superfamily/Winged helix DNA-binding domain"/>
    <property type="match status" value="1"/>
</dbReference>
<dbReference type="NCBIfam" id="NF003359">
    <property type="entry name" value="PRK04424.1"/>
    <property type="match status" value="1"/>
</dbReference>
<proteinExistence type="predicted"/>